<dbReference type="SMART" id="SM00401">
    <property type="entry name" value="ZnF_GATA"/>
    <property type="match status" value="1"/>
</dbReference>
<accession>A0AAD7HI27</accession>
<keyword evidence="1" id="KW-0862">Zinc</keyword>
<dbReference type="EMBL" id="JARKIB010000239">
    <property type="protein sequence ID" value="KAJ7720530.1"/>
    <property type="molecule type" value="Genomic_DNA"/>
</dbReference>
<evidence type="ECO:0000256" key="1">
    <source>
        <dbReference type="PROSITE-ProRule" id="PRU00094"/>
    </source>
</evidence>
<feature type="domain" description="GATA-type" evidence="3">
    <location>
        <begin position="210"/>
        <end position="265"/>
    </location>
</feature>
<keyword evidence="1" id="KW-0479">Metal-binding</keyword>
<evidence type="ECO:0000256" key="2">
    <source>
        <dbReference type="SAM" id="MobiDB-lite"/>
    </source>
</evidence>
<evidence type="ECO:0000313" key="5">
    <source>
        <dbReference type="Proteomes" id="UP001215598"/>
    </source>
</evidence>
<dbReference type="CDD" id="cd00202">
    <property type="entry name" value="ZnF_GATA"/>
    <property type="match status" value="1"/>
</dbReference>
<sequence length="409" mass="43321">MLGREERDANEDANVDPAAYKNFEEVTPRRVDPQTIVLRPTQLQAAYPYAPPHKLYDHSVRTCTPPPIATLPAHASPSSASNASSIDGSSVTTPSVVNAAGRLPLPSQPHQQQHQHAPHYTYDMQHFPPGNYVYGPPQPQPPQYTHHPHAHHPHDQRRSDPNAPQHQPPQNGQPQYAAYPPSTGWIPVQGGTGAAIDIVYTDDASTKPSDRVRRRCFNCCTTETATWRRSNLNPGKMLCNKCGLFERTHSRPRPEDPALERAQSRSRPAKRQSHQPYPPPTASNQQQSQPQSVPYPAPISALAGPSPSPSTSTSTSASTSRNNNAITSNGGLTSNGQPPWQDGARSVCTPTPSGASGSGSGGGGGSGNGAPNTSTNGASASASPASPGAGVGVGFLRVAVSAERGTKQF</sequence>
<evidence type="ECO:0000313" key="4">
    <source>
        <dbReference type="EMBL" id="KAJ7720530.1"/>
    </source>
</evidence>
<gene>
    <name evidence="4" type="ORF">B0H16DRAFT_384166</name>
</gene>
<proteinExistence type="predicted"/>
<feature type="compositionally biased region" description="Gly residues" evidence="2">
    <location>
        <begin position="356"/>
        <end position="368"/>
    </location>
</feature>
<keyword evidence="1" id="KW-0863">Zinc-finger</keyword>
<dbReference type="InterPro" id="IPR013088">
    <property type="entry name" value="Znf_NHR/GATA"/>
</dbReference>
<feature type="compositionally biased region" description="Basic residues" evidence="2">
    <location>
        <begin position="146"/>
        <end position="155"/>
    </location>
</feature>
<dbReference type="GO" id="GO:0043565">
    <property type="term" value="F:sequence-specific DNA binding"/>
    <property type="evidence" value="ECO:0007669"/>
    <property type="project" value="InterPro"/>
</dbReference>
<evidence type="ECO:0000259" key="3">
    <source>
        <dbReference type="PROSITE" id="PS50114"/>
    </source>
</evidence>
<dbReference type="AlphaFoldDB" id="A0AAD7HI27"/>
<dbReference type="GO" id="GO:0006355">
    <property type="term" value="P:regulation of DNA-templated transcription"/>
    <property type="evidence" value="ECO:0007669"/>
    <property type="project" value="InterPro"/>
</dbReference>
<comment type="caution">
    <text evidence="4">The sequence shown here is derived from an EMBL/GenBank/DDBJ whole genome shotgun (WGS) entry which is preliminary data.</text>
</comment>
<protein>
    <recommendedName>
        <fullName evidence="3">GATA-type domain-containing protein</fullName>
    </recommendedName>
</protein>
<reference evidence="4" key="1">
    <citation type="submission" date="2023-03" db="EMBL/GenBank/DDBJ databases">
        <title>Massive genome expansion in bonnet fungi (Mycena s.s.) driven by repeated elements and novel gene families across ecological guilds.</title>
        <authorList>
            <consortium name="Lawrence Berkeley National Laboratory"/>
            <person name="Harder C.B."/>
            <person name="Miyauchi S."/>
            <person name="Viragh M."/>
            <person name="Kuo A."/>
            <person name="Thoen E."/>
            <person name="Andreopoulos B."/>
            <person name="Lu D."/>
            <person name="Skrede I."/>
            <person name="Drula E."/>
            <person name="Henrissat B."/>
            <person name="Morin E."/>
            <person name="Kohler A."/>
            <person name="Barry K."/>
            <person name="LaButti K."/>
            <person name="Morin E."/>
            <person name="Salamov A."/>
            <person name="Lipzen A."/>
            <person name="Mereny Z."/>
            <person name="Hegedus B."/>
            <person name="Baldrian P."/>
            <person name="Stursova M."/>
            <person name="Weitz H."/>
            <person name="Taylor A."/>
            <person name="Grigoriev I.V."/>
            <person name="Nagy L.G."/>
            <person name="Martin F."/>
            <person name="Kauserud H."/>
        </authorList>
    </citation>
    <scope>NUCLEOTIDE SEQUENCE</scope>
    <source>
        <strain evidence="4">CBHHK182m</strain>
    </source>
</reference>
<dbReference type="Proteomes" id="UP001215598">
    <property type="component" value="Unassembled WGS sequence"/>
</dbReference>
<dbReference type="SUPFAM" id="SSF57716">
    <property type="entry name" value="Glucocorticoid receptor-like (DNA-binding domain)"/>
    <property type="match status" value="1"/>
</dbReference>
<feature type="compositionally biased region" description="Low complexity" evidence="2">
    <location>
        <begin position="161"/>
        <end position="175"/>
    </location>
</feature>
<feature type="compositionally biased region" description="Basic and acidic residues" evidence="2">
    <location>
        <begin position="247"/>
        <end position="263"/>
    </location>
</feature>
<feature type="compositionally biased region" description="Low complexity" evidence="2">
    <location>
        <begin position="73"/>
        <end position="90"/>
    </location>
</feature>
<feature type="compositionally biased region" description="Low complexity" evidence="2">
    <location>
        <begin position="104"/>
        <end position="119"/>
    </location>
</feature>
<organism evidence="4 5">
    <name type="scientific">Mycena metata</name>
    <dbReference type="NCBI Taxonomy" id="1033252"/>
    <lineage>
        <taxon>Eukaryota</taxon>
        <taxon>Fungi</taxon>
        <taxon>Dikarya</taxon>
        <taxon>Basidiomycota</taxon>
        <taxon>Agaricomycotina</taxon>
        <taxon>Agaricomycetes</taxon>
        <taxon>Agaricomycetidae</taxon>
        <taxon>Agaricales</taxon>
        <taxon>Marasmiineae</taxon>
        <taxon>Mycenaceae</taxon>
        <taxon>Mycena</taxon>
    </lineage>
</organism>
<feature type="compositionally biased region" description="Low complexity" evidence="2">
    <location>
        <begin position="282"/>
        <end position="329"/>
    </location>
</feature>
<dbReference type="PROSITE" id="PS50114">
    <property type="entry name" value="GATA_ZN_FINGER_2"/>
    <property type="match status" value="1"/>
</dbReference>
<keyword evidence="5" id="KW-1185">Reference proteome</keyword>
<dbReference type="InterPro" id="IPR000679">
    <property type="entry name" value="Znf_GATA"/>
</dbReference>
<feature type="region of interest" description="Disordered" evidence="2">
    <location>
        <begin position="247"/>
        <end position="391"/>
    </location>
</feature>
<feature type="compositionally biased region" description="Low complexity" evidence="2">
    <location>
        <begin position="369"/>
        <end position="388"/>
    </location>
</feature>
<name>A0AAD7HI27_9AGAR</name>
<dbReference type="Gene3D" id="3.30.50.10">
    <property type="entry name" value="Erythroid Transcription Factor GATA-1, subunit A"/>
    <property type="match status" value="1"/>
</dbReference>
<dbReference type="GO" id="GO:0008270">
    <property type="term" value="F:zinc ion binding"/>
    <property type="evidence" value="ECO:0007669"/>
    <property type="project" value="UniProtKB-KW"/>
</dbReference>
<dbReference type="Pfam" id="PF00320">
    <property type="entry name" value="GATA"/>
    <property type="match status" value="1"/>
</dbReference>
<feature type="region of interest" description="Disordered" evidence="2">
    <location>
        <begin position="67"/>
        <end position="185"/>
    </location>
</feature>